<sequence length="802" mass="84723">MLSVATSRKLSFAEAANLKRSSIALFPVCELPDPTQRPTASAWSPDSVSLYLASAHSISRYGASGSLIKTVYNDVECEPIHALIVKDKGTLVFATGSNVHSLEHSASASSSSKIVHSLPPHPDPSAPVISLSLSNDNTLLAVASAHAVLIHNLSLGVHTILRGLPSDAAVTSCVFHPHSRVRLFLGIARELVVYDITRPSGASRVIPMGDNAEGDIVAVACSPYSKTLLAVACSGGYVAMVDLDKEKGRIRSFNYSTRLTSLAFAPDGATLFVGTESGQLLVQTLRAVESPKIVEVGERVESLAITRKAKSSSMDSPTFKLALGNPTIMKPLSPQDINSSRKLFGRDNDKLGAGVSIKRMDSPEPVTDGKPSVTNKSSPIRKRVSSTTVLGSKKAFDAARSLFASVAGEARSDGPQDAATPIVGRSRPTSLAKKENPGGSASRSPTSPAPSKPPSRTSSSRPKAVISPIAGSKTTVARARTVSTTAPGIAATQAALLKTSPPAQYSAPRTRKASNPLSPSSIAGSKSPPPPRVAAAAQKTPSKAPVRVRTVSTTSHEPTVVSTSRPTSSGSSLGARTSSTRPTSVASTARERSPIPPVPRIPKGATRKSSERARTPSPELLDEPPPFPIDSIPARKGLSMLGLATPEIARWIDGDKQKGKERAEQAAEVDVDAEATEDGDAADALAPAHGSKERPLSMQLTPRRSLGGGWAPSPLRNSIAGGSPGTHNVQTMLHALIKDAMLDVRQDIKGEMVGLHLDLVKMGRAWRQEMRGAMEEYVGDLRELREENKRLRDENERLRRGY</sequence>
<keyword evidence="2" id="KW-1185">Reference proteome</keyword>
<evidence type="ECO:0000313" key="1">
    <source>
        <dbReference type="EMBL" id="KAI0032806.1"/>
    </source>
</evidence>
<protein>
    <submittedName>
        <fullName evidence="1">WD40-repeat-containing domain protein</fullName>
    </submittedName>
</protein>
<reference evidence="1" key="1">
    <citation type="submission" date="2021-02" db="EMBL/GenBank/DDBJ databases">
        <authorList>
            <consortium name="DOE Joint Genome Institute"/>
            <person name="Ahrendt S."/>
            <person name="Looney B.P."/>
            <person name="Miyauchi S."/>
            <person name="Morin E."/>
            <person name="Drula E."/>
            <person name="Courty P.E."/>
            <person name="Chicoki N."/>
            <person name="Fauchery L."/>
            <person name="Kohler A."/>
            <person name="Kuo A."/>
            <person name="Labutti K."/>
            <person name="Pangilinan J."/>
            <person name="Lipzen A."/>
            <person name="Riley R."/>
            <person name="Andreopoulos W."/>
            <person name="He G."/>
            <person name="Johnson J."/>
            <person name="Barry K.W."/>
            <person name="Grigoriev I.V."/>
            <person name="Nagy L."/>
            <person name="Hibbett D."/>
            <person name="Henrissat B."/>
            <person name="Matheny P.B."/>
            <person name="Labbe J."/>
            <person name="Martin F."/>
        </authorList>
    </citation>
    <scope>NUCLEOTIDE SEQUENCE</scope>
    <source>
        <strain evidence="1">EC-137</strain>
    </source>
</reference>
<proteinExistence type="predicted"/>
<reference evidence="1" key="2">
    <citation type="journal article" date="2022" name="New Phytol.">
        <title>Evolutionary transition to the ectomycorrhizal habit in the genomes of a hyperdiverse lineage of mushroom-forming fungi.</title>
        <authorList>
            <person name="Looney B."/>
            <person name="Miyauchi S."/>
            <person name="Morin E."/>
            <person name="Drula E."/>
            <person name="Courty P.E."/>
            <person name="Kohler A."/>
            <person name="Kuo A."/>
            <person name="LaButti K."/>
            <person name="Pangilinan J."/>
            <person name="Lipzen A."/>
            <person name="Riley R."/>
            <person name="Andreopoulos W."/>
            <person name="He G."/>
            <person name="Johnson J."/>
            <person name="Nolan M."/>
            <person name="Tritt A."/>
            <person name="Barry K.W."/>
            <person name="Grigoriev I.V."/>
            <person name="Nagy L.G."/>
            <person name="Hibbett D."/>
            <person name="Henrissat B."/>
            <person name="Matheny P.B."/>
            <person name="Labbe J."/>
            <person name="Martin F.M."/>
        </authorList>
    </citation>
    <scope>NUCLEOTIDE SEQUENCE</scope>
    <source>
        <strain evidence="1">EC-137</strain>
    </source>
</reference>
<organism evidence="1 2">
    <name type="scientific">Vararia minispora EC-137</name>
    <dbReference type="NCBI Taxonomy" id="1314806"/>
    <lineage>
        <taxon>Eukaryota</taxon>
        <taxon>Fungi</taxon>
        <taxon>Dikarya</taxon>
        <taxon>Basidiomycota</taxon>
        <taxon>Agaricomycotina</taxon>
        <taxon>Agaricomycetes</taxon>
        <taxon>Russulales</taxon>
        <taxon>Lachnocladiaceae</taxon>
        <taxon>Vararia</taxon>
    </lineage>
</organism>
<dbReference type="Proteomes" id="UP000814128">
    <property type="component" value="Unassembled WGS sequence"/>
</dbReference>
<accession>A0ACB8QN27</accession>
<dbReference type="EMBL" id="MU273535">
    <property type="protein sequence ID" value="KAI0032806.1"/>
    <property type="molecule type" value="Genomic_DNA"/>
</dbReference>
<name>A0ACB8QN27_9AGAM</name>
<gene>
    <name evidence="1" type="ORF">K488DRAFT_85482</name>
</gene>
<comment type="caution">
    <text evidence="1">The sequence shown here is derived from an EMBL/GenBank/DDBJ whole genome shotgun (WGS) entry which is preliminary data.</text>
</comment>
<evidence type="ECO:0000313" key="2">
    <source>
        <dbReference type="Proteomes" id="UP000814128"/>
    </source>
</evidence>